<comment type="caution">
    <text evidence="1">The sequence shown here is derived from an EMBL/GenBank/DDBJ whole genome shotgun (WGS) entry which is preliminary data.</text>
</comment>
<reference evidence="1 2" key="1">
    <citation type="submission" date="2018-05" db="EMBL/GenBank/DDBJ databases">
        <title>Reference genomes for bee gut microbiota database.</title>
        <authorList>
            <person name="Ellegaard K.M."/>
        </authorList>
    </citation>
    <scope>NUCLEOTIDE SEQUENCE [LARGE SCALE GENOMIC DNA]</scope>
    <source>
        <strain evidence="1 2">ESL0182</strain>
    </source>
</reference>
<dbReference type="EMBL" id="QGLR01000002">
    <property type="protein sequence ID" value="PXZ08664.1"/>
    <property type="molecule type" value="Genomic_DNA"/>
</dbReference>
<evidence type="ECO:0000313" key="1">
    <source>
        <dbReference type="EMBL" id="PXZ08664.1"/>
    </source>
</evidence>
<gene>
    <name evidence="1" type="ORF">DKK70_00645</name>
</gene>
<dbReference type="Proteomes" id="UP000247932">
    <property type="component" value="Unassembled WGS sequence"/>
</dbReference>
<name>A0A2V4EE16_9GAMM</name>
<keyword evidence="2" id="KW-1185">Reference proteome</keyword>
<dbReference type="AlphaFoldDB" id="A0A2V4EE16"/>
<sequence length="178" mass="21077">MHKLVLKGNDTYFALYFYTLIYQHVKDWLTSKNILLRNINMGMQVSIDINFAQEYSPKEILKCLINSGWNIYYQNMVTYLSSNDIDDYNWLNIDMSLFNLDEFINSHNVMDKVGIVMVYDNESGGNLLIYPNYLSMSLSINRQYLFGEDIPDFNWYLKKMGVFLRKIKLSSIQCETIY</sequence>
<protein>
    <submittedName>
        <fullName evidence="1">Uncharacterized protein</fullName>
    </submittedName>
</protein>
<evidence type="ECO:0000313" key="2">
    <source>
        <dbReference type="Proteomes" id="UP000247932"/>
    </source>
</evidence>
<organism evidence="1 2">
    <name type="scientific">Gilliamella apicola</name>
    <dbReference type="NCBI Taxonomy" id="1196095"/>
    <lineage>
        <taxon>Bacteria</taxon>
        <taxon>Pseudomonadati</taxon>
        <taxon>Pseudomonadota</taxon>
        <taxon>Gammaproteobacteria</taxon>
        <taxon>Orbales</taxon>
        <taxon>Orbaceae</taxon>
        <taxon>Gilliamella</taxon>
    </lineage>
</organism>
<accession>A0A2V4EE16</accession>
<proteinExistence type="predicted"/>